<feature type="non-terminal residue" evidence="1">
    <location>
        <position position="1"/>
    </location>
</feature>
<evidence type="ECO:0000313" key="1">
    <source>
        <dbReference type="EMBL" id="SBP22635.1"/>
    </source>
</evidence>
<dbReference type="AlphaFoldDB" id="A0A1A7XXZ4"/>
<reference evidence="1" key="2">
    <citation type="submission" date="2016-06" db="EMBL/GenBank/DDBJ databases">
        <title>The genome of a short-lived fish provides insights into sex chromosome evolution and the genetic control of aging.</title>
        <authorList>
            <person name="Reichwald K."/>
            <person name="Felder M."/>
            <person name="Petzold A."/>
            <person name="Koch P."/>
            <person name="Groth M."/>
            <person name="Platzer M."/>
        </authorList>
    </citation>
    <scope>NUCLEOTIDE SEQUENCE</scope>
    <source>
        <tissue evidence="1">Brain</tissue>
    </source>
</reference>
<reference evidence="1" key="1">
    <citation type="submission" date="2016-05" db="EMBL/GenBank/DDBJ databases">
        <authorList>
            <person name="Lavstsen T."/>
            <person name="Jespersen J.S."/>
        </authorList>
    </citation>
    <scope>NUCLEOTIDE SEQUENCE</scope>
    <source>
        <tissue evidence="1">Brain</tissue>
    </source>
</reference>
<protein>
    <submittedName>
        <fullName evidence="1">Ring finger protein 8, E3 ubiquitin protein ligase</fullName>
    </submittedName>
</protein>
<proteinExistence type="predicted"/>
<feature type="non-terminal residue" evidence="1">
    <location>
        <position position="41"/>
    </location>
</feature>
<gene>
    <name evidence="1" type="primary">RNF8</name>
</gene>
<dbReference type="EMBL" id="HADX01000403">
    <property type="protein sequence ID" value="SBP22635.1"/>
    <property type="molecule type" value="Transcribed_RNA"/>
</dbReference>
<name>A0A1A7XXZ4_9TELE</name>
<sequence length="41" mass="4509">SNLQVLWFSPLLQHAAKALLAARPALKSGRKVLCFAQMSSR</sequence>
<organism evidence="1">
    <name type="scientific">Iconisemion striatum</name>
    <dbReference type="NCBI Taxonomy" id="60296"/>
    <lineage>
        <taxon>Eukaryota</taxon>
        <taxon>Metazoa</taxon>
        <taxon>Chordata</taxon>
        <taxon>Craniata</taxon>
        <taxon>Vertebrata</taxon>
        <taxon>Euteleostomi</taxon>
        <taxon>Actinopterygii</taxon>
        <taxon>Neopterygii</taxon>
        <taxon>Teleostei</taxon>
        <taxon>Neoteleostei</taxon>
        <taxon>Acanthomorphata</taxon>
        <taxon>Ovalentaria</taxon>
        <taxon>Atherinomorphae</taxon>
        <taxon>Cyprinodontiformes</taxon>
        <taxon>Nothobranchiidae</taxon>
        <taxon>Iconisemion</taxon>
    </lineage>
</organism>
<accession>A0A1A7XXZ4</accession>